<comment type="caution">
    <text evidence="1">The sequence shown here is derived from an EMBL/GenBank/DDBJ whole genome shotgun (WGS) entry which is preliminary data.</text>
</comment>
<evidence type="ECO:0000313" key="1">
    <source>
        <dbReference type="EMBL" id="PIL40869.1"/>
    </source>
</evidence>
<evidence type="ECO:0000313" key="2">
    <source>
        <dbReference type="Proteomes" id="UP000228593"/>
    </source>
</evidence>
<dbReference type="AlphaFoldDB" id="A0A2G8T4F8"/>
<dbReference type="RefSeq" id="WP_099914973.1">
    <property type="nucleotide sequence ID" value="NZ_BMHS01000008.1"/>
</dbReference>
<reference evidence="1 2" key="1">
    <citation type="submission" date="2017-10" db="EMBL/GenBank/DDBJ databases">
        <title>Massilia psychrophilum sp. nov., a novel purple-pigmented bacterium isolated from Tianshan glacier, Xinjiang Municipality, China.</title>
        <authorList>
            <person name="Wang H."/>
        </authorList>
    </citation>
    <scope>NUCLEOTIDE SEQUENCE [LARGE SCALE GENOMIC DNA]</scope>
    <source>
        <strain evidence="1 2">JCM 30813</strain>
    </source>
</reference>
<gene>
    <name evidence="1" type="ORF">CR103_05320</name>
</gene>
<protein>
    <submittedName>
        <fullName evidence="1">Uncharacterized protein</fullName>
    </submittedName>
</protein>
<accession>A0A2G8T4F8</accession>
<organism evidence="1 2">
    <name type="scientific">Massilia psychrophila</name>
    <dbReference type="NCBI Taxonomy" id="1603353"/>
    <lineage>
        <taxon>Bacteria</taxon>
        <taxon>Pseudomonadati</taxon>
        <taxon>Pseudomonadota</taxon>
        <taxon>Betaproteobacteria</taxon>
        <taxon>Burkholderiales</taxon>
        <taxon>Oxalobacteraceae</taxon>
        <taxon>Telluria group</taxon>
        <taxon>Massilia</taxon>
    </lineage>
</organism>
<keyword evidence="2" id="KW-1185">Reference proteome</keyword>
<dbReference type="Proteomes" id="UP000228593">
    <property type="component" value="Unassembled WGS sequence"/>
</dbReference>
<proteinExistence type="predicted"/>
<dbReference type="EMBL" id="PDOB01000005">
    <property type="protein sequence ID" value="PIL40869.1"/>
    <property type="molecule type" value="Genomic_DNA"/>
</dbReference>
<dbReference type="OrthoDB" id="8754848at2"/>
<sequence>MQTGHSITVTCDEGKDIARWSIKGSDHAVIKTQKGDTVSFTIDAPGKIVQATLLSGPRERGCTGPLFGGNPIDLMKKQPLSVGNSAGLWGFAIAIETQQDGISSFYFLPDPELEVGST</sequence>
<name>A0A2G8T4F8_9BURK</name>